<dbReference type="AlphaFoldDB" id="A0A504XTC8"/>
<protein>
    <submittedName>
        <fullName evidence="3">Uncharacterized protein</fullName>
    </submittedName>
</protein>
<dbReference type="VEuPathDB" id="TriTrypDB:LDHU3_36.3540"/>
<sequence>MLTGMLQGILGSVSSTGIREAENVLRQSWPSLLKLKDEAQTRFCADAESFLKAQLTNRPAPSDTLAIFTTVYVTAVHAIHSGLAAPVRWTKAQDSPFRPSMPVERVLPSRREAARVVASVCERLLLANAKVAGAYFSKLLRETAMGVPLLALVLRAYGEAAVGVLSAHSEDPPYLQSCIHHLVLATYKFTVAMSDDALTIAHPILLHVARVSGRTQDAMQLLCRPIYSVSPMLTGIGLSDYVAYHAEAALLLAALEQYESAMYALTPVSQLSPTRGMPEGEKGSRGGAGEGDLPPWLNELEYEEADVRDAIPRSGGCAADASRAPVTGADSALPAQQSVVLYPWYRTECVGETRKYAGSTDAKDRKAEVKAVVWRGILVPSVIEREMDRRAVTWAKRLGIVLLAAAFGGGSPRGVMALTASAGRRIVDNEEASSIWTGMASAIAGHVCFPHPLFRLLTETTPVSLRSFVHFVTTDKTASARAYADLLVAIARRDANNAHQCLGNPANVSLFTADLTVDVVRATVLRELPRHILLDVARMYAHVPMQMLLDRSQPIHTAAKAKGATPANERAEDEERPLDAATVDSRHALVQLLVKMCSTGDLASSHVCVTAAPAADAAAKERATFYPVEEVARQLSRGTASFCVSTASVKWTLPSSAARLQRCAQVVQFHIHQYPSVNLGTSLVPMLAQLQELQRVVDADAEEICDMGIV</sequence>
<reference evidence="3" key="1">
    <citation type="submission" date="2019-02" db="EMBL/GenBank/DDBJ databases">
        <title>FDA dAtabase for Regulatory Grade micrObial Sequences (FDA-ARGOS): Supporting development and validation of Infectious Disease Dx tests.</title>
        <authorList>
            <person name="Duncan R."/>
            <person name="Fisher C."/>
            <person name="Tallon L.J."/>
            <person name="Sadzewicz L."/>
            <person name="Sengamalay N."/>
            <person name="Ott S."/>
            <person name="Godinez A."/>
            <person name="Nagaraj S."/>
            <person name="Nadendla S."/>
            <person name="Sichtig H."/>
        </authorList>
    </citation>
    <scope>NUCLEOTIDE SEQUENCE</scope>
    <source>
        <strain evidence="2">FDAARGOS_360</strain>
        <strain evidence="3">FDAARGOS_361</strain>
    </source>
</reference>
<comment type="caution">
    <text evidence="3">The sequence shown here is derived from an EMBL/GenBank/DDBJ whole genome shotgun (WGS) entry which is preliminary data.</text>
</comment>
<accession>A0A504XTC8</accession>
<evidence type="ECO:0000313" key="2">
    <source>
        <dbReference type="EMBL" id="TPP42192.1"/>
    </source>
</evidence>
<dbReference type="EMBL" id="RHLD01000002">
    <property type="protein sequence ID" value="TPP42192.1"/>
    <property type="molecule type" value="Genomic_DNA"/>
</dbReference>
<gene>
    <name evidence="2" type="ORF">CGC20_28670</name>
    <name evidence="3" type="ORF">CGC21_13585</name>
</gene>
<evidence type="ECO:0000313" key="4">
    <source>
        <dbReference type="Proteomes" id="UP000318447"/>
    </source>
</evidence>
<evidence type="ECO:0000313" key="5">
    <source>
        <dbReference type="Proteomes" id="UP000318821"/>
    </source>
</evidence>
<evidence type="ECO:0000313" key="3">
    <source>
        <dbReference type="EMBL" id="TPP48367.1"/>
    </source>
</evidence>
<reference evidence="4" key="2">
    <citation type="submission" date="2019-02" db="EMBL/GenBank/DDBJ databases">
        <title>FDA dAtabase for Regulatory Grade micrObial Sequences (FDA-ARGOS): Supporting development and validation of Infectious Disease Dx tests.</title>
        <authorList>
            <person name="Duncan R."/>
            <person name="Fisher C."/>
            <person name="Tallon L."/>
            <person name="Sadzewicz L."/>
            <person name="Sengamalay N."/>
            <person name="Ott S."/>
            <person name="Godinez A."/>
            <person name="Nagaraj S."/>
            <person name="Vavikolanu K."/>
            <person name="Nadendla S."/>
            <person name="Aluvathingal J."/>
            <person name="Sichtig H."/>
        </authorList>
    </citation>
    <scope>NUCLEOTIDE SEQUENCE [LARGE SCALE GENOMIC DNA]</scope>
    <source>
        <strain evidence="4">FDAARGOS_361</strain>
    </source>
</reference>
<dbReference type="EMBL" id="RHLC01000054">
    <property type="protein sequence ID" value="TPP48367.1"/>
    <property type="molecule type" value="Genomic_DNA"/>
</dbReference>
<feature type="region of interest" description="Disordered" evidence="1">
    <location>
        <begin position="558"/>
        <end position="578"/>
    </location>
</feature>
<dbReference type="VEuPathDB" id="TriTrypDB:LdCL_360031900"/>
<reference evidence="5" key="3">
    <citation type="submission" date="2019-02" db="EMBL/GenBank/DDBJ databases">
        <title>FDA dAtabase for Regulatory Grade micrObial Sequences (FDA-ARGOS): Supporting development and validation of Infectious Disease Dx tests.</title>
        <authorList>
            <person name="Duncan R."/>
            <person name="Fisher C."/>
            <person name="Tallon L."/>
            <person name="Sadzewicz L."/>
            <person name="Sengamalay N."/>
            <person name="Ott S."/>
            <person name="Godinez A."/>
            <person name="Nagaraj S."/>
            <person name="Vavikolanu K."/>
            <person name="Vyas G."/>
            <person name="Nadendla S."/>
            <person name="Aluvathingal J."/>
            <person name="Sichtig H."/>
        </authorList>
    </citation>
    <scope>NUCLEOTIDE SEQUENCE [LARGE SCALE GENOMIC DNA]</scope>
    <source>
        <strain evidence="5">FDAARGOS_360</strain>
    </source>
</reference>
<organism evidence="3 4">
    <name type="scientific">Leishmania donovani</name>
    <dbReference type="NCBI Taxonomy" id="5661"/>
    <lineage>
        <taxon>Eukaryota</taxon>
        <taxon>Discoba</taxon>
        <taxon>Euglenozoa</taxon>
        <taxon>Kinetoplastea</taxon>
        <taxon>Metakinetoplastina</taxon>
        <taxon>Trypanosomatida</taxon>
        <taxon>Trypanosomatidae</taxon>
        <taxon>Leishmaniinae</taxon>
        <taxon>Leishmania</taxon>
    </lineage>
</organism>
<dbReference type="Proteomes" id="UP000318447">
    <property type="component" value="Unassembled WGS sequence"/>
</dbReference>
<evidence type="ECO:0000256" key="1">
    <source>
        <dbReference type="SAM" id="MobiDB-lite"/>
    </source>
</evidence>
<feature type="region of interest" description="Disordered" evidence="1">
    <location>
        <begin position="272"/>
        <end position="293"/>
    </location>
</feature>
<dbReference type="VEuPathDB" id="TriTrypDB:LdBPK_362590.1"/>
<name>A0A504XTC8_LEIDO</name>
<proteinExistence type="predicted"/>
<dbReference type="Proteomes" id="UP000318821">
    <property type="component" value="Unassembled WGS sequence"/>
</dbReference>